<organism evidence="1">
    <name type="scientific">marine metagenome</name>
    <dbReference type="NCBI Taxonomy" id="408172"/>
    <lineage>
        <taxon>unclassified sequences</taxon>
        <taxon>metagenomes</taxon>
        <taxon>ecological metagenomes</taxon>
    </lineage>
</organism>
<accession>A0A382BRV6</accession>
<dbReference type="AlphaFoldDB" id="A0A382BRV6"/>
<reference evidence="1" key="1">
    <citation type="submission" date="2018-05" db="EMBL/GenBank/DDBJ databases">
        <authorList>
            <person name="Lanie J.A."/>
            <person name="Ng W.-L."/>
            <person name="Kazmierczak K.M."/>
            <person name="Andrzejewski T.M."/>
            <person name="Davidsen T.M."/>
            <person name="Wayne K.J."/>
            <person name="Tettelin H."/>
            <person name="Glass J.I."/>
            <person name="Rusch D."/>
            <person name="Podicherti R."/>
            <person name="Tsui H.-C.T."/>
            <person name="Winkler M.E."/>
        </authorList>
    </citation>
    <scope>NUCLEOTIDE SEQUENCE</scope>
</reference>
<evidence type="ECO:0008006" key="2">
    <source>
        <dbReference type="Google" id="ProtNLM"/>
    </source>
</evidence>
<dbReference type="Gene3D" id="2.60.450.10">
    <property type="entry name" value="Lipopolysaccharide (LPS) transport protein A like domain"/>
    <property type="match status" value="1"/>
</dbReference>
<protein>
    <recommendedName>
        <fullName evidence="2">Organic solvent tolerance-like N-terminal domain-containing protein</fullName>
    </recommendedName>
</protein>
<name>A0A382BRV6_9ZZZZ</name>
<dbReference type="EMBL" id="UINC01031019">
    <property type="protein sequence ID" value="SVB16384.1"/>
    <property type="molecule type" value="Genomic_DNA"/>
</dbReference>
<sequence>MIKLFIIIIFFSSSTLSREVGQTEITTDEGIEVFQNEKYYLLKNNVQIISDDFQLDADLVKAYFEENLYDIVKIECEGSVVLTSSKGVIAKGQKLNFSPKNEDIVILGINSSLIYDKLNMQSDGLIEVNNINGKFNLNGKNSELKNDSIQIIGDAIKGEYKTINGINEVINLIVTDSNIANIITEKLNMFAIKATYFKDKNLIELFGNVKVIRDNEIILGDHAKINTLTQSYKVVSKDSTKVKILINKSDE</sequence>
<proteinExistence type="predicted"/>
<gene>
    <name evidence="1" type="ORF">METZ01_LOCUS169238</name>
</gene>
<evidence type="ECO:0000313" key="1">
    <source>
        <dbReference type="EMBL" id="SVB16384.1"/>
    </source>
</evidence>